<keyword evidence="3" id="KW-0539">Nucleus</keyword>
<dbReference type="Gene3D" id="2.60.120.650">
    <property type="entry name" value="Cupin"/>
    <property type="match status" value="1"/>
</dbReference>
<comment type="caution">
    <text evidence="6">The sequence shown here is derived from an EMBL/GenBank/DDBJ whole genome shotgun (WGS) entry which is preliminary data.</text>
</comment>
<feature type="compositionally biased region" description="Basic and acidic residues" evidence="4">
    <location>
        <begin position="795"/>
        <end position="815"/>
    </location>
</feature>
<accession>A0A8H3YCG9</accession>
<feature type="compositionally biased region" description="Basic and acidic residues" evidence="4">
    <location>
        <begin position="29"/>
        <end position="50"/>
    </location>
</feature>
<protein>
    <recommendedName>
        <fullName evidence="5">JmjC domain-containing protein</fullName>
    </recommendedName>
</protein>
<evidence type="ECO:0000313" key="7">
    <source>
        <dbReference type="Proteomes" id="UP000620104"/>
    </source>
</evidence>
<name>A0A8H3YCG9_9TREE</name>
<feature type="region of interest" description="Disordered" evidence="4">
    <location>
        <begin position="1675"/>
        <end position="1695"/>
    </location>
</feature>
<feature type="region of interest" description="Disordered" evidence="4">
    <location>
        <begin position="1806"/>
        <end position="1828"/>
    </location>
</feature>
<dbReference type="GO" id="GO:0000118">
    <property type="term" value="C:histone deacetylase complex"/>
    <property type="evidence" value="ECO:0007669"/>
    <property type="project" value="TreeGrafter"/>
</dbReference>
<feature type="compositionally biased region" description="Basic and acidic residues" evidence="4">
    <location>
        <begin position="592"/>
        <end position="601"/>
    </location>
</feature>
<feature type="compositionally biased region" description="Basic and acidic residues" evidence="4">
    <location>
        <begin position="928"/>
        <end position="946"/>
    </location>
</feature>
<dbReference type="SUPFAM" id="SSF51197">
    <property type="entry name" value="Clavaminate synthase-like"/>
    <property type="match status" value="1"/>
</dbReference>
<feature type="region of interest" description="Disordered" evidence="4">
    <location>
        <begin position="390"/>
        <end position="604"/>
    </location>
</feature>
<feature type="compositionally biased region" description="Polar residues" evidence="4">
    <location>
        <begin position="1760"/>
        <end position="1776"/>
    </location>
</feature>
<feature type="region of interest" description="Disordered" evidence="4">
    <location>
        <begin position="726"/>
        <end position="839"/>
    </location>
</feature>
<dbReference type="PANTHER" id="PTHR12549:SF38">
    <property type="entry name" value="JMJC DOMAIN-CONTAINING HISTONE DEMETHYLASE 2, ISOFORM A"/>
    <property type="match status" value="1"/>
</dbReference>
<dbReference type="InterPro" id="IPR003347">
    <property type="entry name" value="JmjC_dom"/>
</dbReference>
<dbReference type="GO" id="GO:0006357">
    <property type="term" value="P:regulation of transcription by RNA polymerase II"/>
    <property type="evidence" value="ECO:0007669"/>
    <property type="project" value="TreeGrafter"/>
</dbReference>
<organism evidence="6 7">
    <name type="scientific">Naganishia liquefaciens</name>
    <dbReference type="NCBI Taxonomy" id="104408"/>
    <lineage>
        <taxon>Eukaryota</taxon>
        <taxon>Fungi</taxon>
        <taxon>Dikarya</taxon>
        <taxon>Basidiomycota</taxon>
        <taxon>Agaricomycotina</taxon>
        <taxon>Tremellomycetes</taxon>
        <taxon>Filobasidiales</taxon>
        <taxon>Filobasidiaceae</taxon>
        <taxon>Naganishia</taxon>
    </lineage>
</organism>
<evidence type="ECO:0000256" key="2">
    <source>
        <dbReference type="ARBA" id="ARBA00022723"/>
    </source>
</evidence>
<keyword evidence="7" id="KW-1185">Reference proteome</keyword>
<proteinExistence type="predicted"/>
<feature type="region of interest" description="Disordered" evidence="4">
    <location>
        <begin position="1725"/>
        <end position="1788"/>
    </location>
</feature>
<dbReference type="SMART" id="SM00558">
    <property type="entry name" value="JmjC"/>
    <property type="match status" value="1"/>
</dbReference>
<evidence type="ECO:0000256" key="3">
    <source>
        <dbReference type="ARBA" id="ARBA00023242"/>
    </source>
</evidence>
<dbReference type="GO" id="GO:0046872">
    <property type="term" value="F:metal ion binding"/>
    <property type="evidence" value="ECO:0007669"/>
    <property type="project" value="UniProtKB-KW"/>
</dbReference>
<dbReference type="Pfam" id="PF02373">
    <property type="entry name" value="JmjC"/>
    <property type="match status" value="1"/>
</dbReference>
<feature type="compositionally biased region" description="Basic and acidic residues" evidence="4">
    <location>
        <begin position="119"/>
        <end position="130"/>
    </location>
</feature>
<feature type="compositionally biased region" description="Polar residues" evidence="4">
    <location>
        <begin position="729"/>
        <end position="741"/>
    </location>
</feature>
<dbReference type="GO" id="GO:0000785">
    <property type="term" value="C:chromatin"/>
    <property type="evidence" value="ECO:0007669"/>
    <property type="project" value="TreeGrafter"/>
</dbReference>
<feature type="domain" description="JmjC" evidence="5">
    <location>
        <begin position="1415"/>
        <end position="1605"/>
    </location>
</feature>
<gene>
    <name evidence="6" type="ORF">NliqN6_0666</name>
</gene>
<keyword evidence="2" id="KW-0479">Metal-binding</keyword>
<dbReference type="EMBL" id="BLZA01000007">
    <property type="protein sequence ID" value="GHJ84264.1"/>
    <property type="molecule type" value="Genomic_DNA"/>
</dbReference>
<dbReference type="OrthoDB" id="1667110at2759"/>
<sequence>MQSSAGLSGHDNTSGARWYNAPPLSPKLTIRDTSTHRWEKRRDPRNEDRQATPFKSPYANHSTTGYPEDPVDQNRKRSRSGQDPLSFSEGAVSTSQSTFRDSAQCSIPDTGNSMNESAPSKEYRTAHGEDGGWPQQRRGHRDNRDNLCRHIQAQEEHPPKLHEQFIPMSPVLSALADNVLTVSHQKQYPTDTQRAERVVETNRMAISATVRNVQSDSNQGSAFIDIAAALVNAAEMRARSDEHSEQDGQMDTKGLVETDEPVRFDSPMAEDVPEEIVANMDEVSADDRQQQLDNKIRFIQDQEHSSMPLQQIPVEAPVADVLQVFPLKQFAALEAEIIEETETPVVEAPPPVRDPHLEGIEDIADKSEMDGEMNLDKASRASTPLTVLPSDLEEVQQQAKEPSPDRISQPEVEVSIKKTPRQTAQRSSGREVATTVARQSIKDTSEMVAPQADLDNPPVAPELPSVAAESKGRVSATPSSRDPFTDASPTGRQTRSTRSSNRKEPSIAPNLNAIVASPSRSRHKHDNGVDRKATRKAPQRSSSSAIAASTRSSERKASRNSRQQENQGEAKLTSPAVNLLPRKPKASRHHTVLTERQRPDGTWEVIDGDGEVVIAESQQPIQEETPQYTTLSGRRVRPRERSIAPKEVPTTVSKTLGTRNGQKNSAEPTIFSDQAAINSHRRVKTEARDMIARPKRKVVDATDPSTIDSQQLRVDDDTQMEAKIVATKNRGSGSMETQVQSGAHAHTISTSGSRSTRRKAVMDPDILGPDFNTSTRARSRAAPPSELNGSSSRSRGKDTQERLDRPDVADPENHLEASATQMPEANDVDVNEPTGSDDPSLEALLYPLLQRVTERQNSQARLNTVLITMMEESERSRKENDSDIAQIWTILRTRGVTSAAIPRETPAALPSVTSITIPVTTPTTLVRAEKPSPFKEGMDVSRKRDQGASQIPKKRKGDRQADRDPEFIGSLKPKKKLGTKEVPTPMDGSRPSKRARTTRVIPDTAFEDDWDIPVWEKDSRKAVEAIRLSCVGKTEEMQMGICLLSRYSDYRQCKDCTGLEEDADCRFKGWRVFPINPKTGMIAGDPWFDHQVEADEELIFPMKFNRDFTADQCFRMKETVVKPLLPLITRELKHCIQYGAKRKALEVGMRLTCDRCSMTLFGGSWSCVACGKEYCFECELEMTDKAPLNVESFESDSTRLYQCSKGSHSRANLFATTIFDLDVLQFHWLQMIGFAEKAGVQYDRQDVQQLLPNENVAQLLFPSIDVRGLQSGEEEDRQRAAAAERIDPEILQKYKTTQSHNTFAPPKSIKIPIHAFYRIDASELNESLFDRMWRQGVPVIIDNAGKDLSEDWTPKGFKKQFGREACFVFDCQAEVAEDSTIEDFYDLFDSEKKDANAKVLKLKDWPGNTEFKAHCPTLYDDFMQSLPVPDYTRRDGVTNISAFFPINTTPPDIGPKLYSALRGKQTDGGKGSTRMHMDIADAINVMTYASKNTDDHEGCAVWHIYREEDLDRLRKFLKDKFGTEHVFNDPVHSQVFYLDTKLRKKLYDDTGITSYEIYQYPGQAVMIPAYCAHQVCNLSDCIKIACDFLSPHSITRCAKITQEFRGENVVSDWKDDVLQLNNMMWYTWLFCQKFDKANQNTLALPFDEKSVGTFIEANSTQQELSKSGLAHLKRNRLADGKIPQQRGTKSTTPIWSRRAEFVNKIASKPRRGLQAPLGVTSLSAATTASGPAQSAPAGNPPRGTQPLRPKETTRSAHTLPASTQSSHPSARFQQAHSRPKKALHSAAAGNIPALVSQVTYRSGREAGRVTFNEAQTDPTSPRHLGPPSIAQTRADFARKLHPFVEDS</sequence>
<dbReference type="PANTHER" id="PTHR12549">
    <property type="entry name" value="JMJC DOMAIN-CONTAINING HISTONE DEMETHYLATION PROTEIN"/>
    <property type="match status" value="1"/>
</dbReference>
<feature type="region of interest" description="Disordered" evidence="4">
    <location>
        <begin position="928"/>
        <end position="997"/>
    </location>
</feature>
<dbReference type="Proteomes" id="UP000620104">
    <property type="component" value="Unassembled WGS sequence"/>
</dbReference>
<feature type="region of interest" description="Disordered" evidence="4">
    <location>
        <begin position="1"/>
        <end position="142"/>
    </location>
</feature>
<feature type="compositionally biased region" description="Low complexity" evidence="4">
    <location>
        <begin position="540"/>
        <end position="551"/>
    </location>
</feature>
<feature type="compositionally biased region" description="Polar residues" evidence="4">
    <location>
        <begin position="1685"/>
        <end position="1694"/>
    </location>
</feature>
<feature type="compositionally biased region" description="Basic residues" evidence="4">
    <location>
        <begin position="582"/>
        <end position="591"/>
    </location>
</feature>
<feature type="compositionally biased region" description="Polar residues" evidence="4">
    <location>
        <begin position="476"/>
        <end position="499"/>
    </location>
</feature>
<comment type="subcellular location">
    <subcellularLocation>
        <location evidence="1">Nucleus</location>
    </subcellularLocation>
</comment>
<dbReference type="GO" id="GO:0032454">
    <property type="term" value="F:histone H3K9 demethylase activity"/>
    <property type="evidence" value="ECO:0007669"/>
    <property type="project" value="InterPro"/>
</dbReference>
<evidence type="ECO:0000259" key="5">
    <source>
        <dbReference type="PROSITE" id="PS51184"/>
    </source>
</evidence>
<feature type="compositionally biased region" description="Polar residues" evidence="4">
    <location>
        <begin position="81"/>
        <end position="118"/>
    </location>
</feature>
<dbReference type="PROSITE" id="PS51184">
    <property type="entry name" value="JMJC"/>
    <property type="match status" value="1"/>
</dbReference>
<dbReference type="GO" id="GO:0031490">
    <property type="term" value="F:chromatin DNA binding"/>
    <property type="evidence" value="ECO:0007669"/>
    <property type="project" value="TreeGrafter"/>
</dbReference>
<evidence type="ECO:0000256" key="1">
    <source>
        <dbReference type="ARBA" id="ARBA00004123"/>
    </source>
</evidence>
<reference evidence="6" key="1">
    <citation type="submission" date="2020-07" db="EMBL/GenBank/DDBJ databases">
        <title>Draft Genome Sequence of a Deep-Sea Yeast, Naganishia (Cryptococcus) liquefaciens strain N6.</title>
        <authorList>
            <person name="Han Y.W."/>
            <person name="Kajitani R."/>
            <person name="Morimoto H."/>
            <person name="Parhat M."/>
            <person name="Tsubouchi H."/>
            <person name="Bakenova O."/>
            <person name="Ogata M."/>
            <person name="Argunhan B."/>
            <person name="Aoki R."/>
            <person name="Kajiwara S."/>
            <person name="Itoh T."/>
            <person name="Iwasaki H."/>
        </authorList>
    </citation>
    <scope>NUCLEOTIDE SEQUENCE</scope>
    <source>
        <strain evidence="6">N6</strain>
    </source>
</reference>
<feature type="compositionally biased region" description="Polar residues" evidence="4">
    <location>
        <begin position="1"/>
        <end position="15"/>
    </location>
</feature>
<dbReference type="GO" id="GO:0003712">
    <property type="term" value="F:transcription coregulator activity"/>
    <property type="evidence" value="ECO:0007669"/>
    <property type="project" value="TreeGrafter"/>
</dbReference>
<evidence type="ECO:0000256" key="4">
    <source>
        <dbReference type="SAM" id="MobiDB-lite"/>
    </source>
</evidence>
<evidence type="ECO:0000313" key="6">
    <source>
        <dbReference type="EMBL" id="GHJ84264.1"/>
    </source>
</evidence>
<dbReference type="InterPro" id="IPR045109">
    <property type="entry name" value="LSDs-like"/>
</dbReference>